<keyword evidence="3" id="KW-1185">Reference proteome</keyword>
<sequence>MLTTQLNIMEVVEKGQMFIEKGNDYVFDHLKVILRTADDEYFYAKTSTRSLQININELDMTPIPAEHIWPLAEPRFTRAPTPLPSTCYLKRPRLLYYENTRSESDYACHILTDVEACEILRNNPHPNLAQYWGCVVKDGRIRGLCFTKYSMTLSQMLKDEIPFERSRCLRGIEAGVRHMHGLGLVHNDLNLSNIMMEGDCPVIIDFDSCKREGHKLGSKTGTLDGENYAKRDNDLYNLSEIRAALLNEN</sequence>
<feature type="domain" description="Protein kinase" evidence="1">
    <location>
        <begin position="27"/>
        <end position="249"/>
    </location>
</feature>
<dbReference type="AlphaFoldDB" id="A0A9P9I8W6"/>
<evidence type="ECO:0000313" key="3">
    <source>
        <dbReference type="Proteomes" id="UP000700596"/>
    </source>
</evidence>
<dbReference type="GO" id="GO:0004672">
    <property type="term" value="F:protein kinase activity"/>
    <property type="evidence" value="ECO:0007669"/>
    <property type="project" value="InterPro"/>
</dbReference>
<protein>
    <submittedName>
        <fullName evidence="2">Serine/threonine kinase</fullName>
    </submittedName>
</protein>
<dbReference type="PROSITE" id="PS50011">
    <property type="entry name" value="PROTEIN_KINASE_DOM"/>
    <property type="match status" value="1"/>
</dbReference>
<dbReference type="Gene3D" id="1.10.510.10">
    <property type="entry name" value="Transferase(Phosphotransferase) domain 1"/>
    <property type="match status" value="1"/>
</dbReference>
<dbReference type="GO" id="GO:0005524">
    <property type="term" value="F:ATP binding"/>
    <property type="evidence" value="ECO:0007669"/>
    <property type="project" value="InterPro"/>
</dbReference>
<name>A0A9P9I8W6_9PLEO</name>
<dbReference type="Proteomes" id="UP000700596">
    <property type="component" value="Unassembled WGS sequence"/>
</dbReference>
<organism evidence="2 3">
    <name type="scientific">Dendryphion nanum</name>
    <dbReference type="NCBI Taxonomy" id="256645"/>
    <lineage>
        <taxon>Eukaryota</taxon>
        <taxon>Fungi</taxon>
        <taxon>Dikarya</taxon>
        <taxon>Ascomycota</taxon>
        <taxon>Pezizomycotina</taxon>
        <taxon>Dothideomycetes</taxon>
        <taxon>Pleosporomycetidae</taxon>
        <taxon>Pleosporales</taxon>
        <taxon>Torulaceae</taxon>
        <taxon>Dendryphion</taxon>
    </lineage>
</organism>
<reference evidence="2" key="1">
    <citation type="journal article" date="2021" name="Nat. Commun.">
        <title>Genetic determinants of endophytism in the Arabidopsis root mycobiome.</title>
        <authorList>
            <person name="Mesny F."/>
            <person name="Miyauchi S."/>
            <person name="Thiergart T."/>
            <person name="Pickel B."/>
            <person name="Atanasova L."/>
            <person name="Karlsson M."/>
            <person name="Huettel B."/>
            <person name="Barry K.W."/>
            <person name="Haridas S."/>
            <person name="Chen C."/>
            <person name="Bauer D."/>
            <person name="Andreopoulos W."/>
            <person name="Pangilinan J."/>
            <person name="LaButti K."/>
            <person name="Riley R."/>
            <person name="Lipzen A."/>
            <person name="Clum A."/>
            <person name="Drula E."/>
            <person name="Henrissat B."/>
            <person name="Kohler A."/>
            <person name="Grigoriev I.V."/>
            <person name="Martin F.M."/>
            <person name="Hacquard S."/>
        </authorList>
    </citation>
    <scope>NUCLEOTIDE SEQUENCE</scope>
    <source>
        <strain evidence="2">MPI-CAGE-CH-0243</strain>
    </source>
</reference>
<comment type="caution">
    <text evidence="2">The sequence shown here is derived from an EMBL/GenBank/DDBJ whole genome shotgun (WGS) entry which is preliminary data.</text>
</comment>
<evidence type="ECO:0000259" key="1">
    <source>
        <dbReference type="PROSITE" id="PS50011"/>
    </source>
</evidence>
<dbReference type="InterPro" id="IPR011009">
    <property type="entry name" value="Kinase-like_dom_sf"/>
</dbReference>
<proteinExistence type="predicted"/>
<dbReference type="InterPro" id="IPR000719">
    <property type="entry name" value="Prot_kinase_dom"/>
</dbReference>
<dbReference type="SUPFAM" id="SSF56112">
    <property type="entry name" value="Protein kinase-like (PK-like)"/>
    <property type="match status" value="1"/>
</dbReference>
<dbReference type="OrthoDB" id="4062651at2759"/>
<keyword evidence="2" id="KW-0808">Transferase</keyword>
<dbReference type="EMBL" id="JAGMWT010000024">
    <property type="protein sequence ID" value="KAH7111257.1"/>
    <property type="molecule type" value="Genomic_DNA"/>
</dbReference>
<keyword evidence="2" id="KW-0418">Kinase</keyword>
<accession>A0A9P9I8W6</accession>
<gene>
    <name evidence="2" type="ORF">B0J11DRAFT_192523</name>
</gene>
<evidence type="ECO:0000313" key="2">
    <source>
        <dbReference type="EMBL" id="KAH7111257.1"/>
    </source>
</evidence>